<organism evidence="4 5">
    <name type="scientific">Actinomyces lilanjuaniae</name>
    <dbReference type="NCBI Taxonomy" id="2321394"/>
    <lineage>
        <taxon>Bacteria</taxon>
        <taxon>Bacillati</taxon>
        <taxon>Actinomycetota</taxon>
        <taxon>Actinomycetes</taxon>
        <taxon>Actinomycetales</taxon>
        <taxon>Actinomycetaceae</taxon>
        <taxon>Actinomyces</taxon>
    </lineage>
</organism>
<feature type="compositionally biased region" description="Polar residues" evidence="1">
    <location>
        <begin position="321"/>
        <end position="341"/>
    </location>
</feature>
<evidence type="ECO:0000259" key="3">
    <source>
        <dbReference type="SMART" id="SM00460"/>
    </source>
</evidence>
<feature type="transmembrane region" description="Helical" evidence="2">
    <location>
        <begin position="172"/>
        <end position="189"/>
    </location>
</feature>
<dbReference type="SMART" id="SM00460">
    <property type="entry name" value="TGc"/>
    <property type="match status" value="1"/>
</dbReference>
<keyword evidence="2" id="KW-0472">Membrane</keyword>
<keyword evidence="2" id="KW-1133">Transmembrane helix</keyword>
<dbReference type="InterPro" id="IPR052901">
    <property type="entry name" value="Bact_TGase-like"/>
</dbReference>
<feature type="compositionally biased region" description="Basic and acidic residues" evidence="1">
    <location>
        <begin position="845"/>
        <end position="860"/>
    </location>
</feature>
<feature type="region of interest" description="Disordered" evidence="1">
    <location>
        <begin position="554"/>
        <end position="583"/>
    </location>
</feature>
<sequence>MRSRPGRGRAGVQPVRPAARLRPLSPATRVLTEPARWQPLLAALLVTTLWWLGARAVEPVLLPGAWQYQVLAVTASAVVVPGVARGLRPSRPALGLVVGLVSAACVLTAVLGWSRAAVWWHDPVGAARLAGQELATGVPPLEVSATLGSGLLIVCLLLSWACALVSAGGADVVGLTGLVPAAALLVPVVVRGQEPPRLCLVGVALCLTALVVTSAPERYWPSRSHDPGASHGPSAARSRLCLVMGAVAVVVSIALTGAVPVVTEQVWAPVRARTSEPELGLTLSRDLLRGPGTTVLSYTGDLETGTSLRLPLAVVADLEGTSWQPERSPGPTQVSRLQDSSGEGALTAGGAVARSGLSGSDLDHLVGTAGDGAGAVTALQVRVQDLRTDHLPVLQSTALVVGAGEDVSTGVEESPEGQESAPSPSPTGSGAGLDLDADPDVEADLEADLEAWRWVEGTSTATGVGTTLGSGTAYTLVGWNAVADASGHPAAQVPVAFAASWDVLERYTRLPEDTPVAAAQAAREAVAQAGAGEDAASRAAALASWLRGEGFVYDESAPGGTDGTDDGSGGGSGGDSGEGAEGGSAMETVATFLQERRGYCVHYASAFTVMARSLGLPTRIAVGYASAAAGPGRWTQVRGDQLHAWPEVWVEEEGWVAFEPTPGGSGVEADQQGQDAVSAPPTSSPAEPTPGQPASQPGTPSAAEAQGASAPQAGVRASATSASRWSAVVVLAVLLACLLAPGLLRAVAGRRRRRRVSSGRDPAAAAWEELVALGTDLRLLSRAPVGRARTQEAVAERLVAALSSPTRQPQGADPDTGDLLRRAREAVPRLAAGAVAERYGPPTRQEAEPAHEALGRREADEGLSTASAGLRSAAGRWRRLLAVVLPASLLPHPDLPRSVLQSDRRRGAASPGRRDGDTDRRAAPTRESPEHVHGRERME</sequence>
<dbReference type="PANTHER" id="PTHR42736">
    <property type="entry name" value="PROTEIN-GLUTAMINE GAMMA-GLUTAMYLTRANSFERASE"/>
    <property type="match status" value="1"/>
</dbReference>
<feature type="transmembrane region" description="Helical" evidence="2">
    <location>
        <begin position="66"/>
        <end position="84"/>
    </location>
</feature>
<name>A0ABM6Z200_9ACTO</name>
<evidence type="ECO:0000256" key="1">
    <source>
        <dbReference type="SAM" id="MobiDB-lite"/>
    </source>
</evidence>
<feature type="transmembrane region" description="Helical" evidence="2">
    <location>
        <begin position="725"/>
        <end position="748"/>
    </location>
</feature>
<feature type="transmembrane region" description="Helical" evidence="2">
    <location>
        <begin position="195"/>
        <end position="215"/>
    </location>
</feature>
<feature type="compositionally biased region" description="Gly residues" evidence="1">
    <location>
        <begin position="560"/>
        <end position="582"/>
    </location>
</feature>
<feature type="region of interest" description="Disordered" evidence="1">
    <location>
        <begin position="321"/>
        <end position="347"/>
    </location>
</feature>
<feature type="transmembrane region" description="Helical" evidence="2">
    <location>
        <begin position="240"/>
        <end position="262"/>
    </location>
</feature>
<feature type="compositionally biased region" description="Basic and acidic residues" evidence="1">
    <location>
        <begin position="902"/>
        <end position="939"/>
    </location>
</feature>
<evidence type="ECO:0000256" key="2">
    <source>
        <dbReference type="SAM" id="Phobius"/>
    </source>
</evidence>
<proteinExistence type="predicted"/>
<dbReference type="Proteomes" id="UP000273001">
    <property type="component" value="Chromosome"/>
</dbReference>
<dbReference type="InterPro" id="IPR021878">
    <property type="entry name" value="TgpA_N"/>
</dbReference>
<dbReference type="PANTHER" id="PTHR42736:SF1">
    <property type="entry name" value="PROTEIN-GLUTAMINE GAMMA-GLUTAMYLTRANSFERASE"/>
    <property type="match status" value="1"/>
</dbReference>
<dbReference type="InterPro" id="IPR002931">
    <property type="entry name" value="Transglutaminase-like"/>
</dbReference>
<evidence type="ECO:0000313" key="4">
    <source>
        <dbReference type="EMBL" id="AYD89210.1"/>
    </source>
</evidence>
<keyword evidence="2" id="KW-0812">Transmembrane</keyword>
<feature type="compositionally biased region" description="Low complexity" evidence="1">
    <location>
        <begin position="700"/>
        <end position="712"/>
    </location>
</feature>
<dbReference type="InterPro" id="IPR038765">
    <property type="entry name" value="Papain-like_cys_pep_sf"/>
</dbReference>
<feature type="region of interest" description="Disordered" evidence="1">
    <location>
        <begin position="833"/>
        <end position="866"/>
    </location>
</feature>
<evidence type="ECO:0000313" key="5">
    <source>
        <dbReference type="Proteomes" id="UP000273001"/>
    </source>
</evidence>
<feature type="region of interest" description="Disordered" evidence="1">
    <location>
        <begin position="657"/>
        <end position="712"/>
    </location>
</feature>
<dbReference type="SUPFAM" id="SSF54001">
    <property type="entry name" value="Cysteine proteinases"/>
    <property type="match status" value="1"/>
</dbReference>
<dbReference type="Pfam" id="PF11992">
    <property type="entry name" value="TgpA_N"/>
    <property type="match status" value="1"/>
</dbReference>
<gene>
    <name evidence="4" type="ORF">D5R93_02500</name>
</gene>
<dbReference type="Pfam" id="PF01841">
    <property type="entry name" value="Transglut_core"/>
    <property type="match status" value="1"/>
</dbReference>
<dbReference type="EMBL" id="CP032514">
    <property type="protein sequence ID" value="AYD89210.1"/>
    <property type="molecule type" value="Genomic_DNA"/>
</dbReference>
<keyword evidence="5" id="KW-1185">Reference proteome</keyword>
<protein>
    <recommendedName>
        <fullName evidence="3">Transglutaminase-like domain-containing protein</fullName>
    </recommendedName>
</protein>
<accession>A0ABM6Z200</accession>
<feature type="domain" description="Transglutaminase-like" evidence="3">
    <location>
        <begin position="592"/>
        <end position="662"/>
    </location>
</feature>
<feature type="transmembrane region" description="Helical" evidence="2">
    <location>
        <begin position="143"/>
        <end position="165"/>
    </location>
</feature>
<reference evidence="4 5" key="1">
    <citation type="submission" date="2018-09" db="EMBL/GenBank/DDBJ databases">
        <authorList>
            <person name="Li J."/>
        </authorList>
    </citation>
    <scope>NUCLEOTIDE SEQUENCE [LARGE SCALE GENOMIC DNA]</scope>
    <source>
        <strain evidence="4 5">2129</strain>
    </source>
</reference>
<feature type="region of interest" description="Disordered" evidence="1">
    <location>
        <begin position="891"/>
        <end position="939"/>
    </location>
</feature>
<feature type="region of interest" description="Disordered" evidence="1">
    <location>
        <begin position="406"/>
        <end position="437"/>
    </location>
</feature>
<feature type="transmembrane region" description="Helical" evidence="2">
    <location>
        <begin position="93"/>
        <end position="113"/>
    </location>
</feature>
<dbReference type="Gene3D" id="3.10.620.30">
    <property type="match status" value="1"/>
</dbReference>